<proteinExistence type="inferred from homology"/>
<keyword evidence="6 13" id="KW-1133">Transmembrane helix</keyword>
<evidence type="ECO:0000256" key="11">
    <source>
        <dbReference type="ARBA" id="ARBA00023303"/>
    </source>
</evidence>
<comment type="subcellular location">
    <subcellularLocation>
        <location evidence="1">Membrane</location>
        <topology evidence="1">Multi-pass membrane protein</topology>
    </subcellularLocation>
</comment>
<evidence type="ECO:0000256" key="10">
    <source>
        <dbReference type="ARBA" id="ARBA00023201"/>
    </source>
</evidence>
<reference evidence="14 15" key="1">
    <citation type="journal article" date="2022" name="Nat. Ecol. Evol.">
        <title>A masculinizing supergene underlies an exaggerated male reproductive morph in a spider.</title>
        <authorList>
            <person name="Hendrickx F."/>
            <person name="De Corte Z."/>
            <person name="Sonet G."/>
            <person name="Van Belleghem S.M."/>
            <person name="Kostlbacher S."/>
            <person name="Vangestel C."/>
        </authorList>
    </citation>
    <scope>NUCLEOTIDE SEQUENCE [LARGE SCALE GENOMIC DNA]</scope>
    <source>
        <strain evidence="14">W744_W776</strain>
    </source>
</reference>
<dbReference type="GO" id="GO:0016020">
    <property type="term" value="C:membrane"/>
    <property type="evidence" value="ECO:0007669"/>
    <property type="project" value="UniProtKB-SubCell"/>
</dbReference>
<comment type="caution">
    <text evidence="14">The sequence shown here is derived from an EMBL/GenBank/DDBJ whole genome shotgun (WGS) entry which is preliminary data.</text>
</comment>
<evidence type="ECO:0000256" key="6">
    <source>
        <dbReference type="ARBA" id="ARBA00022989"/>
    </source>
</evidence>
<name>A0AAV6TXQ8_9ARAC</name>
<evidence type="ECO:0000256" key="5">
    <source>
        <dbReference type="ARBA" id="ARBA00022692"/>
    </source>
</evidence>
<keyword evidence="9 13" id="KW-0472">Membrane</keyword>
<evidence type="ECO:0000313" key="15">
    <source>
        <dbReference type="Proteomes" id="UP000827092"/>
    </source>
</evidence>
<organism evidence="14 15">
    <name type="scientific">Oedothorax gibbosus</name>
    <dbReference type="NCBI Taxonomy" id="931172"/>
    <lineage>
        <taxon>Eukaryota</taxon>
        <taxon>Metazoa</taxon>
        <taxon>Ecdysozoa</taxon>
        <taxon>Arthropoda</taxon>
        <taxon>Chelicerata</taxon>
        <taxon>Arachnida</taxon>
        <taxon>Araneae</taxon>
        <taxon>Araneomorphae</taxon>
        <taxon>Entelegynae</taxon>
        <taxon>Araneoidea</taxon>
        <taxon>Linyphiidae</taxon>
        <taxon>Erigoninae</taxon>
        <taxon>Oedothorax</taxon>
    </lineage>
</organism>
<keyword evidence="7" id="KW-0915">Sodium</keyword>
<protein>
    <submittedName>
        <fullName evidence="14">Uncharacterized protein</fullName>
    </submittedName>
</protein>
<keyword evidence="3 12" id="KW-0813">Transport</keyword>
<sequence length="127" mass="14774">MENFLPQGPGTKPIQEIEKDLKKCKKLCKPDCKSYVYEYTDTVEQISETMLEEQNLILVAIIADDPEVHSFMYLPQYQNVELFSYIGGFMGCWLGLSFWTFSHYVCLSMKSVKQSLVSIRRRLKISD</sequence>
<dbReference type="InterPro" id="IPR001873">
    <property type="entry name" value="ENaC"/>
</dbReference>
<evidence type="ECO:0000313" key="14">
    <source>
        <dbReference type="EMBL" id="KAG8176463.1"/>
    </source>
</evidence>
<keyword evidence="8 12" id="KW-0406">Ion transport</keyword>
<dbReference type="GO" id="GO:0005272">
    <property type="term" value="F:sodium channel activity"/>
    <property type="evidence" value="ECO:0007669"/>
    <property type="project" value="UniProtKB-KW"/>
</dbReference>
<accession>A0AAV6TXQ8</accession>
<evidence type="ECO:0000256" key="3">
    <source>
        <dbReference type="ARBA" id="ARBA00022448"/>
    </source>
</evidence>
<feature type="transmembrane region" description="Helical" evidence="13">
    <location>
        <begin position="82"/>
        <end position="106"/>
    </location>
</feature>
<dbReference type="Gene3D" id="1.10.287.770">
    <property type="entry name" value="YojJ-like"/>
    <property type="match status" value="1"/>
</dbReference>
<evidence type="ECO:0000256" key="4">
    <source>
        <dbReference type="ARBA" id="ARBA00022461"/>
    </source>
</evidence>
<evidence type="ECO:0000256" key="8">
    <source>
        <dbReference type="ARBA" id="ARBA00023065"/>
    </source>
</evidence>
<evidence type="ECO:0000256" key="1">
    <source>
        <dbReference type="ARBA" id="ARBA00004141"/>
    </source>
</evidence>
<comment type="similarity">
    <text evidence="2 12">Belongs to the amiloride-sensitive sodium channel (TC 1.A.6) family.</text>
</comment>
<evidence type="ECO:0000256" key="9">
    <source>
        <dbReference type="ARBA" id="ARBA00023136"/>
    </source>
</evidence>
<evidence type="ECO:0000256" key="13">
    <source>
        <dbReference type="SAM" id="Phobius"/>
    </source>
</evidence>
<dbReference type="Pfam" id="PF00858">
    <property type="entry name" value="ASC"/>
    <property type="match status" value="1"/>
</dbReference>
<evidence type="ECO:0000256" key="7">
    <source>
        <dbReference type="ARBA" id="ARBA00023053"/>
    </source>
</evidence>
<gene>
    <name evidence="14" type="ORF">JTE90_026067</name>
</gene>
<keyword evidence="15" id="KW-1185">Reference proteome</keyword>
<keyword evidence="11 12" id="KW-0407">Ion channel</keyword>
<keyword evidence="10 12" id="KW-0739">Sodium transport</keyword>
<dbReference type="Proteomes" id="UP000827092">
    <property type="component" value="Unassembled WGS sequence"/>
</dbReference>
<keyword evidence="5 12" id="KW-0812">Transmembrane</keyword>
<dbReference type="AlphaFoldDB" id="A0AAV6TXQ8"/>
<keyword evidence="4 12" id="KW-0894">Sodium channel</keyword>
<evidence type="ECO:0000256" key="2">
    <source>
        <dbReference type="ARBA" id="ARBA00007193"/>
    </source>
</evidence>
<dbReference type="EMBL" id="JAFNEN010000877">
    <property type="protein sequence ID" value="KAG8176463.1"/>
    <property type="molecule type" value="Genomic_DNA"/>
</dbReference>
<evidence type="ECO:0000256" key="12">
    <source>
        <dbReference type="RuleBase" id="RU000679"/>
    </source>
</evidence>